<dbReference type="EMBL" id="BNAG01000003">
    <property type="protein sequence ID" value="GHE65068.1"/>
    <property type="molecule type" value="Genomic_DNA"/>
</dbReference>
<gene>
    <name evidence="2" type="ORF">GCM10011340_20130</name>
</gene>
<comment type="caution">
    <text evidence="2">The sequence shown here is derived from an EMBL/GenBank/DDBJ whole genome shotgun (WGS) entry which is preliminary data.</text>
</comment>
<dbReference type="SUPFAM" id="SSF48452">
    <property type="entry name" value="TPR-like"/>
    <property type="match status" value="1"/>
</dbReference>
<reference evidence="3" key="1">
    <citation type="journal article" date="2019" name="Int. J. Syst. Evol. Microbiol.">
        <title>The Global Catalogue of Microorganisms (GCM) 10K type strain sequencing project: providing services to taxonomists for standard genome sequencing and annotation.</title>
        <authorList>
            <consortium name="The Broad Institute Genomics Platform"/>
            <consortium name="The Broad Institute Genome Sequencing Center for Infectious Disease"/>
            <person name="Wu L."/>
            <person name="Ma J."/>
        </authorList>
    </citation>
    <scope>NUCLEOTIDE SEQUENCE [LARGE SCALE GENOMIC DNA]</scope>
    <source>
        <strain evidence="3">CGMCC 1.15111</strain>
    </source>
</reference>
<accession>A0ABQ3I513</accession>
<evidence type="ECO:0000313" key="3">
    <source>
        <dbReference type="Proteomes" id="UP000658258"/>
    </source>
</evidence>
<feature type="transmembrane region" description="Helical" evidence="1">
    <location>
        <begin position="350"/>
        <end position="368"/>
    </location>
</feature>
<proteinExistence type="predicted"/>
<dbReference type="RefSeq" id="WP_189630130.1">
    <property type="nucleotide sequence ID" value="NZ_BNAG01000003.1"/>
</dbReference>
<name>A0ABQ3I513_9BACT</name>
<evidence type="ECO:0008006" key="4">
    <source>
        <dbReference type="Google" id="ProtNLM"/>
    </source>
</evidence>
<dbReference type="Gene3D" id="1.25.40.10">
    <property type="entry name" value="Tetratricopeptide repeat domain"/>
    <property type="match status" value="1"/>
</dbReference>
<keyword evidence="1" id="KW-1133">Transmembrane helix</keyword>
<dbReference type="Proteomes" id="UP000658258">
    <property type="component" value="Unassembled WGS sequence"/>
</dbReference>
<sequence length="386" mass="44488">MKKLLTIVAISLLILSCSKTSEKDLAIDLRVKEIVKVSARLDAAGKYDSALINTVDAIALLKTMDAPDNRRIYRYYRNQAKMAEMIKKPRLAVICADSALVYLNKTRKSEIDDWELEEFGLLKFKAMYLRLAGEYQKSTDITLELLKKAENEEKFAQYRIQLVNQLGLAYYELGDQDKAQTYFLDLLKNPTIPNLDMAFYYKNLARSYARQGNEISARDMLNHAMATMPKDEKNAIYYFDLLNEATAMYVAWELPAEALRVANEALEHYQLIESSPQLYSLYRHKANAHFALGQLQAGNESNRIFDSLEQQHKFKSALVDEKFELSMLMAKTENYKLQKQMTSVVTTRNFWFKWGLIAIVVVLSALLIREVVSNFRASQIQQKARM</sequence>
<keyword evidence="1" id="KW-0472">Membrane</keyword>
<dbReference type="InterPro" id="IPR011990">
    <property type="entry name" value="TPR-like_helical_dom_sf"/>
</dbReference>
<dbReference type="PROSITE" id="PS51257">
    <property type="entry name" value="PROKAR_LIPOPROTEIN"/>
    <property type="match status" value="1"/>
</dbReference>
<organism evidence="2 3">
    <name type="scientific">Roseivirga thermotolerans</name>
    <dbReference type="NCBI Taxonomy" id="1758176"/>
    <lineage>
        <taxon>Bacteria</taxon>
        <taxon>Pseudomonadati</taxon>
        <taxon>Bacteroidota</taxon>
        <taxon>Cytophagia</taxon>
        <taxon>Cytophagales</taxon>
        <taxon>Roseivirgaceae</taxon>
        <taxon>Roseivirga</taxon>
    </lineage>
</organism>
<keyword evidence="3" id="KW-1185">Reference proteome</keyword>
<evidence type="ECO:0000256" key="1">
    <source>
        <dbReference type="SAM" id="Phobius"/>
    </source>
</evidence>
<protein>
    <recommendedName>
        <fullName evidence="4">MalT-like TPR region domain-containing protein</fullName>
    </recommendedName>
</protein>
<keyword evidence="1" id="KW-0812">Transmembrane</keyword>
<evidence type="ECO:0000313" key="2">
    <source>
        <dbReference type="EMBL" id="GHE65068.1"/>
    </source>
</evidence>